<protein>
    <recommendedName>
        <fullName evidence="5">F-box domain-containing protein</fullName>
    </recommendedName>
</protein>
<feature type="compositionally biased region" description="Polar residues" evidence="1">
    <location>
        <begin position="13"/>
        <end position="27"/>
    </location>
</feature>
<comment type="caution">
    <text evidence="2">The sequence shown here is derived from an EMBL/GenBank/DDBJ whole genome shotgun (WGS) entry which is preliminary data.</text>
</comment>
<evidence type="ECO:0000313" key="4">
    <source>
        <dbReference type="Proteomes" id="UP001215598"/>
    </source>
</evidence>
<evidence type="ECO:0008006" key="5">
    <source>
        <dbReference type="Google" id="ProtNLM"/>
    </source>
</evidence>
<dbReference type="Gene3D" id="3.80.10.10">
    <property type="entry name" value="Ribonuclease Inhibitor"/>
    <property type="match status" value="1"/>
</dbReference>
<sequence>MNNGEPEGRASVGKSSNGTMDSTLEVSDQTSKVSAEIWALIASYASRQSVARLCAVSRTFHSTLSAPLYTDVLHPPLTATQSSRLIRTLRTETAIQPHPATFIRELGLKASKNVHKNLFRFIPSGSPLRVLHWNMNAGLDELGQLLGKPDQFPNLRELCVSSSGMNKNFNFIQTKGLEVLRLNMTIYSCNDLAPRLHKLGEAIQMLPTSSPLLTELQLKLQIPYDGQGICPRPGTPGPHLGLSDLVSVINLVHLPALATLDISMDLNPADFEEYDAYDFDFLPEMDFFPFLASHPTLFHLTLNAKGTDLTTDDTFLPQLRSFEGSFYDAAVICNGQRQLNTLVIPFVHYGRTHNNPTYFETVPLPSHLSLTKLKISAVDDSGSAIKAPNELSPDSFAELVSSFPNLTYLDACLNKPMTAYRKHLAVLVRLEYLRLQEYRTGTEIFSPNDYITEFNHFLPFLPHLAHIEICLFADRARSRSRYDEYDDSGDSGGEGESCPCCRYGFFLTADSMVQPSSDTKVDYSFSVTRPSNGTEVVLTGSRVWW</sequence>
<evidence type="ECO:0000256" key="1">
    <source>
        <dbReference type="SAM" id="MobiDB-lite"/>
    </source>
</evidence>
<organism evidence="2 4">
    <name type="scientific">Mycena metata</name>
    <dbReference type="NCBI Taxonomy" id="1033252"/>
    <lineage>
        <taxon>Eukaryota</taxon>
        <taxon>Fungi</taxon>
        <taxon>Dikarya</taxon>
        <taxon>Basidiomycota</taxon>
        <taxon>Agaricomycotina</taxon>
        <taxon>Agaricomycetes</taxon>
        <taxon>Agaricomycetidae</taxon>
        <taxon>Agaricales</taxon>
        <taxon>Marasmiineae</taxon>
        <taxon>Mycenaceae</taxon>
        <taxon>Mycena</taxon>
    </lineage>
</organism>
<dbReference type="EMBL" id="JARKIB010000523">
    <property type="protein sequence ID" value="KAJ7701990.1"/>
    <property type="molecule type" value="Genomic_DNA"/>
</dbReference>
<feature type="region of interest" description="Disordered" evidence="1">
    <location>
        <begin position="1"/>
        <end position="27"/>
    </location>
</feature>
<accession>A0AAD7DY54</accession>
<keyword evidence="4" id="KW-1185">Reference proteome</keyword>
<dbReference type="EMBL" id="JARKIB010000075">
    <property type="protein sequence ID" value="KAJ7747737.1"/>
    <property type="molecule type" value="Genomic_DNA"/>
</dbReference>
<dbReference type="SUPFAM" id="SSF52047">
    <property type="entry name" value="RNI-like"/>
    <property type="match status" value="1"/>
</dbReference>
<dbReference type="AlphaFoldDB" id="A0AAD7DY54"/>
<gene>
    <name evidence="3" type="ORF">B0H16DRAFT_1554394</name>
    <name evidence="2" type="ORF">B0H16DRAFT_1640342</name>
</gene>
<reference evidence="2" key="1">
    <citation type="submission" date="2023-03" db="EMBL/GenBank/DDBJ databases">
        <title>Massive genome expansion in bonnet fungi (Mycena s.s.) driven by repeated elements and novel gene families across ecological guilds.</title>
        <authorList>
            <consortium name="Lawrence Berkeley National Laboratory"/>
            <person name="Harder C.B."/>
            <person name="Miyauchi S."/>
            <person name="Viragh M."/>
            <person name="Kuo A."/>
            <person name="Thoen E."/>
            <person name="Andreopoulos B."/>
            <person name="Lu D."/>
            <person name="Skrede I."/>
            <person name="Drula E."/>
            <person name="Henrissat B."/>
            <person name="Morin E."/>
            <person name="Kohler A."/>
            <person name="Barry K."/>
            <person name="LaButti K."/>
            <person name="Morin E."/>
            <person name="Salamov A."/>
            <person name="Lipzen A."/>
            <person name="Mereny Z."/>
            <person name="Hegedus B."/>
            <person name="Baldrian P."/>
            <person name="Stursova M."/>
            <person name="Weitz H."/>
            <person name="Taylor A."/>
            <person name="Grigoriev I.V."/>
            <person name="Nagy L.G."/>
            <person name="Martin F."/>
            <person name="Kauserud H."/>
        </authorList>
    </citation>
    <scope>NUCLEOTIDE SEQUENCE</scope>
    <source>
        <strain evidence="2">CBHHK182m</strain>
    </source>
</reference>
<dbReference type="Proteomes" id="UP001215598">
    <property type="component" value="Unassembled WGS sequence"/>
</dbReference>
<name>A0AAD7DY54_9AGAR</name>
<dbReference type="InterPro" id="IPR032675">
    <property type="entry name" value="LRR_dom_sf"/>
</dbReference>
<proteinExistence type="predicted"/>
<evidence type="ECO:0000313" key="2">
    <source>
        <dbReference type="EMBL" id="KAJ7701990.1"/>
    </source>
</evidence>
<evidence type="ECO:0000313" key="3">
    <source>
        <dbReference type="EMBL" id="KAJ7747737.1"/>
    </source>
</evidence>